<sequence length="127" mass="13599">MPSLVALGGGSLLIGTGNEVLSSCDEVLALGDKIFASSGEVLVNQFGYGVIVAAGLGAPAVYATAWLGWRKHWDDHELAVRKDKREQEKADEKMAKKAILGTRWRELHCANKTLNSAPNEPNSAPRG</sequence>
<gene>
    <name evidence="2" type="ORF">CCHLO57077_00006604</name>
</gene>
<dbReference type="Proteomes" id="UP001160390">
    <property type="component" value="Unassembled WGS sequence"/>
</dbReference>
<dbReference type="EMBL" id="CABFNP030001360">
    <property type="protein sequence ID" value="CAI6101366.1"/>
    <property type="molecule type" value="Genomic_DNA"/>
</dbReference>
<reference evidence="2" key="1">
    <citation type="submission" date="2023-01" db="EMBL/GenBank/DDBJ databases">
        <authorList>
            <person name="Piombo E."/>
        </authorList>
    </citation>
    <scope>NUCLEOTIDE SEQUENCE</scope>
</reference>
<proteinExistence type="predicted"/>
<evidence type="ECO:0000313" key="3">
    <source>
        <dbReference type="Proteomes" id="UP001160390"/>
    </source>
</evidence>
<keyword evidence="1" id="KW-0812">Transmembrane</keyword>
<protein>
    <submittedName>
        <fullName evidence="2">Uncharacterized protein</fullName>
    </submittedName>
</protein>
<keyword evidence="1" id="KW-0472">Membrane</keyword>
<evidence type="ECO:0000313" key="2">
    <source>
        <dbReference type="EMBL" id="CAI6101366.1"/>
    </source>
</evidence>
<name>A0AA35VEL9_9HYPO</name>
<keyword evidence="3" id="KW-1185">Reference proteome</keyword>
<feature type="transmembrane region" description="Helical" evidence="1">
    <location>
        <begin position="46"/>
        <end position="69"/>
    </location>
</feature>
<keyword evidence="1" id="KW-1133">Transmembrane helix</keyword>
<dbReference type="AlphaFoldDB" id="A0AA35VEL9"/>
<comment type="caution">
    <text evidence="2">The sequence shown here is derived from an EMBL/GenBank/DDBJ whole genome shotgun (WGS) entry which is preliminary data.</text>
</comment>
<organism evidence="2 3">
    <name type="scientific">Clonostachys chloroleuca</name>
    <dbReference type="NCBI Taxonomy" id="1926264"/>
    <lineage>
        <taxon>Eukaryota</taxon>
        <taxon>Fungi</taxon>
        <taxon>Dikarya</taxon>
        <taxon>Ascomycota</taxon>
        <taxon>Pezizomycotina</taxon>
        <taxon>Sordariomycetes</taxon>
        <taxon>Hypocreomycetidae</taxon>
        <taxon>Hypocreales</taxon>
        <taxon>Bionectriaceae</taxon>
        <taxon>Clonostachys</taxon>
    </lineage>
</organism>
<accession>A0AA35VEL9</accession>
<evidence type="ECO:0000256" key="1">
    <source>
        <dbReference type="SAM" id="Phobius"/>
    </source>
</evidence>